<reference evidence="2 3" key="1">
    <citation type="submission" date="2023-08" db="EMBL/GenBank/DDBJ databases">
        <title>Black Yeasts Isolated from many extreme environments.</title>
        <authorList>
            <person name="Coleine C."/>
            <person name="Stajich J.E."/>
            <person name="Selbmann L."/>
        </authorList>
    </citation>
    <scope>NUCLEOTIDE SEQUENCE [LARGE SCALE GENOMIC DNA]</scope>
    <source>
        <strain evidence="2 3">CCFEE 5935</strain>
    </source>
</reference>
<dbReference type="Proteomes" id="UP001337655">
    <property type="component" value="Unassembled WGS sequence"/>
</dbReference>
<feature type="compositionally biased region" description="Low complexity" evidence="1">
    <location>
        <begin position="92"/>
        <end position="123"/>
    </location>
</feature>
<feature type="compositionally biased region" description="Polar residues" evidence="1">
    <location>
        <begin position="1"/>
        <end position="28"/>
    </location>
</feature>
<feature type="compositionally biased region" description="Acidic residues" evidence="1">
    <location>
        <begin position="141"/>
        <end position="154"/>
    </location>
</feature>
<proteinExistence type="predicted"/>
<evidence type="ECO:0000313" key="2">
    <source>
        <dbReference type="EMBL" id="KAK5167552.1"/>
    </source>
</evidence>
<feature type="region of interest" description="Disordered" evidence="1">
    <location>
        <begin position="58"/>
        <end position="170"/>
    </location>
</feature>
<dbReference type="AlphaFoldDB" id="A0AAV9P7Z9"/>
<organism evidence="2 3">
    <name type="scientific">Saxophila tyrrhenica</name>
    <dbReference type="NCBI Taxonomy" id="1690608"/>
    <lineage>
        <taxon>Eukaryota</taxon>
        <taxon>Fungi</taxon>
        <taxon>Dikarya</taxon>
        <taxon>Ascomycota</taxon>
        <taxon>Pezizomycotina</taxon>
        <taxon>Dothideomycetes</taxon>
        <taxon>Dothideomycetidae</taxon>
        <taxon>Mycosphaerellales</taxon>
        <taxon>Extremaceae</taxon>
        <taxon>Saxophila</taxon>
    </lineage>
</organism>
<comment type="caution">
    <text evidence="2">The sequence shown here is derived from an EMBL/GenBank/DDBJ whole genome shotgun (WGS) entry which is preliminary data.</text>
</comment>
<evidence type="ECO:0000313" key="3">
    <source>
        <dbReference type="Proteomes" id="UP001337655"/>
    </source>
</evidence>
<evidence type="ECO:0000256" key="1">
    <source>
        <dbReference type="SAM" id="MobiDB-lite"/>
    </source>
</evidence>
<sequence length="201" mass="21499">MSSTTAVSDTKSASPTKTDAAGTKSTLTPKEEELFKVAMLFCLKSGAPEIDIDKFITHGEFKTKKTAQNTWARIKSKMFPKKETAEGEGEDGAATPKTTKTPQTPKTPSTPKTTKTSKALTTPNAPNGGPSTPLKRTSSDDLVDDEEEVYEEGSDAGSPKKKPRTMTMKQRAAARAFAIVAAEIAEAVKGDGIKREEADEE</sequence>
<name>A0AAV9P7Z9_9PEZI</name>
<gene>
    <name evidence="2" type="ORF">LTR77_007251</name>
</gene>
<feature type="region of interest" description="Disordered" evidence="1">
    <location>
        <begin position="1"/>
        <end position="30"/>
    </location>
</feature>
<accession>A0AAV9P7Z9</accession>
<protein>
    <submittedName>
        <fullName evidence="2">Uncharacterized protein</fullName>
    </submittedName>
</protein>
<dbReference type="RefSeq" id="XP_064657258.1">
    <property type="nucleotide sequence ID" value="XM_064804488.1"/>
</dbReference>
<dbReference type="GeneID" id="89928587"/>
<keyword evidence="3" id="KW-1185">Reference proteome</keyword>
<dbReference type="EMBL" id="JAVRRT010000011">
    <property type="protein sequence ID" value="KAK5167552.1"/>
    <property type="molecule type" value="Genomic_DNA"/>
</dbReference>